<evidence type="ECO:0000256" key="3">
    <source>
        <dbReference type="ARBA" id="ARBA00022448"/>
    </source>
</evidence>
<feature type="domain" description="Beta-adaptin appendage C-terminal subdomain" evidence="7">
    <location>
        <begin position="713"/>
        <end position="826"/>
    </location>
</feature>
<dbReference type="GO" id="GO:0016192">
    <property type="term" value="P:vesicle-mediated transport"/>
    <property type="evidence" value="ECO:0007669"/>
    <property type="project" value="InterPro"/>
</dbReference>
<dbReference type="FunCoup" id="D8LNY8">
    <property type="interactions" value="183"/>
</dbReference>
<dbReference type="InterPro" id="IPR026739">
    <property type="entry name" value="AP_beta"/>
</dbReference>
<dbReference type="SMART" id="SM01020">
    <property type="entry name" value="B2-adapt-app_C"/>
    <property type="match status" value="1"/>
</dbReference>
<accession>D8LNY8</accession>
<dbReference type="Pfam" id="PF09066">
    <property type="entry name" value="B2-adapt-app_C"/>
    <property type="match status" value="1"/>
</dbReference>
<dbReference type="OMA" id="ANCMHAL"/>
<keyword evidence="4" id="KW-0653">Protein transport</keyword>
<dbReference type="InterPro" id="IPR002553">
    <property type="entry name" value="Clathrin/coatomer_adapt-like_N"/>
</dbReference>
<dbReference type="GO" id="GO:0030131">
    <property type="term" value="C:clathrin adaptor complex"/>
    <property type="evidence" value="ECO:0007669"/>
    <property type="project" value="InterPro"/>
</dbReference>
<feature type="compositionally biased region" description="Polar residues" evidence="6">
    <location>
        <begin position="1"/>
        <end position="10"/>
    </location>
</feature>
<evidence type="ECO:0000256" key="5">
    <source>
        <dbReference type="ARBA" id="ARBA00023136"/>
    </source>
</evidence>
<dbReference type="EMBL" id="FN649742">
    <property type="protein sequence ID" value="CBN76291.1"/>
    <property type="molecule type" value="Genomic_DNA"/>
</dbReference>
<dbReference type="Pfam" id="PF01602">
    <property type="entry name" value="Adaptin_N"/>
    <property type="match status" value="1"/>
</dbReference>
<dbReference type="FunFam" id="1.25.10.10:FF:000113">
    <property type="entry name" value="Beta-adaptin-like protein A"/>
    <property type="match status" value="1"/>
</dbReference>
<dbReference type="STRING" id="2880.D8LNY8"/>
<proteinExistence type="inferred from homology"/>
<evidence type="ECO:0000256" key="2">
    <source>
        <dbReference type="ARBA" id="ARBA00006613"/>
    </source>
</evidence>
<keyword evidence="9" id="KW-1185">Reference proteome</keyword>
<dbReference type="SUPFAM" id="SSF48371">
    <property type="entry name" value="ARM repeat"/>
    <property type="match status" value="1"/>
</dbReference>
<dbReference type="GO" id="GO:0012505">
    <property type="term" value="C:endomembrane system"/>
    <property type="evidence" value="ECO:0007669"/>
    <property type="project" value="UniProtKB-SubCell"/>
</dbReference>
<dbReference type="AlphaFoldDB" id="D8LNY8"/>
<evidence type="ECO:0000256" key="4">
    <source>
        <dbReference type="ARBA" id="ARBA00022927"/>
    </source>
</evidence>
<keyword evidence="3" id="KW-0813">Transport</keyword>
<dbReference type="Proteomes" id="UP000002630">
    <property type="component" value="Linkage Group LG17"/>
</dbReference>
<evidence type="ECO:0000259" key="7">
    <source>
        <dbReference type="SMART" id="SM01020"/>
    </source>
</evidence>
<gene>
    <name evidence="8" type="primary">CPC20</name>
    <name evidence="8" type="ORF">Esi_0512_0010</name>
</gene>
<sequence length="830" mass="90875">MSMNQYGNSNQPQRGPAQQPPPSQSNPTGGSYFVDQKKGEINELKQLLRAVSVDRDPKKKREVIKKVIAYMTLGIDVSRLFTEMMLAIETRDLVVKKMVYLYLCTYARQKPDLAIMCINTLQRDCNNQDPMVRGLALRSLCSLRLPAMVEYISDPLKASLTDANSYVRKTGVMAILKMWHLWPQAVEDGAMVDTLYNMLQDTDAQVVANCVVVLNEIMADAGGMATNTAIVHHLLGRLEDFNEWGVCHILALVSRHEPADEDEAFEIMNLVDPVLRTSNSGAVLAAVNCFLLLTKNMPDMRYQVYERTKAPLLTLMAGGSSETVYCILKHLEGMLPRCPGVFDDEYRQFFTRYNEPTGVKYAKVRCLALLADSTTAEAVIAELGEYAGDMDPLLARQAMRAVGKICLRLPGSAAAAIERLIDLMGMDVSYVKAEAVQVVEVLLRKYPQWRTEVLPSLQRCLKHIDEPAGKAAVIWMVGEYGDEITEAPYMLEPLVDAWEEEPSSQIKMHLLTAAVKLFFKRPPEMQSMLGRLLARAVNDLSSQDLHDRALLYHRLLKHDPEVARRVCCCERPPVSGEFAEDRDTGRRDVVFSEFNTLSMVYDDHSDNFTLPEFRAKKVKNTRAIPGEAEANDLADLGLALERSKADQQQLYDAAVTAPAGGGGGTSGGDVAPPAAAAPEVDLLGLMGGDENGGGWGGGGSQAAPTAAGGGVEFQTGITINSGQFQSLWAALGAGVESSFEMSKVPASTQEVEGLLTARGVNTMASGNKPAAMKFFFYAKDVLGSTYLMQCSVLKPERLLELVVKSDAPDPAESARAISGVVKEAFASYLR</sequence>
<evidence type="ECO:0000313" key="9">
    <source>
        <dbReference type="Proteomes" id="UP000002630"/>
    </source>
</evidence>
<dbReference type="InterPro" id="IPR016024">
    <property type="entry name" value="ARM-type_fold"/>
</dbReference>
<dbReference type="EMBL" id="FN648722">
    <property type="protein sequence ID" value="CBN76291.1"/>
    <property type="molecule type" value="Genomic_DNA"/>
</dbReference>
<reference evidence="8 9" key="1">
    <citation type="journal article" date="2010" name="Nature">
        <title>The Ectocarpus genome and the independent evolution of multicellularity in brown algae.</title>
        <authorList>
            <person name="Cock J.M."/>
            <person name="Sterck L."/>
            <person name="Rouze P."/>
            <person name="Scornet D."/>
            <person name="Allen A.E."/>
            <person name="Amoutzias G."/>
            <person name="Anthouard V."/>
            <person name="Artiguenave F."/>
            <person name="Aury J.M."/>
            <person name="Badger J.H."/>
            <person name="Beszteri B."/>
            <person name="Billiau K."/>
            <person name="Bonnet E."/>
            <person name="Bothwell J.H."/>
            <person name="Bowler C."/>
            <person name="Boyen C."/>
            <person name="Brownlee C."/>
            <person name="Carrano C.J."/>
            <person name="Charrier B."/>
            <person name="Cho G.Y."/>
            <person name="Coelho S.M."/>
            <person name="Collen J."/>
            <person name="Corre E."/>
            <person name="Da Silva C."/>
            <person name="Delage L."/>
            <person name="Delaroque N."/>
            <person name="Dittami S.M."/>
            <person name="Doulbeau S."/>
            <person name="Elias M."/>
            <person name="Farnham G."/>
            <person name="Gachon C.M."/>
            <person name="Gschloessl B."/>
            <person name="Heesch S."/>
            <person name="Jabbari K."/>
            <person name="Jubin C."/>
            <person name="Kawai H."/>
            <person name="Kimura K."/>
            <person name="Kloareg B."/>
            <person name="Kupper F.C."/>
            <person name="Lang D."/>
            <person name="Le Bail A."/>
            <person name="Leblanc C."/>
            <person name="Lerouge P."/>
            <person name="Lohr M."/>
            <person name="Lopez P.J."/>
            <person name="Martens C."/>
            <person name="Maumus F."/>
            <person name="Michel G."/>
            <person name="Miranda-Saavedra D."/>
            <person name="Morales J."/>
            <person name="Moreau H."/>
            <person name="Motomura T."/>
            <person name="Nagasato C."/>
            <person name="Napoli C.A."/>
            <person name="Nelson D.R."/>
            <person name="Nyvall-Collen P."/>
            <person name="Peters A.F."/>
            <person name="Pommier C."/>
            <person name="Potin P."/>
            <person name="Poulain J."/>
            <person name="Quesneville H."/>
            <person name="Read B."/>
            <person name="Rensing S.A."/>
            <person name="Ritter A."/>
            <person name="Rousvoal S."/>
            <person name="Samanta M."/>
            <person name="Samson G."/>
            <person name="Schroeder D.C."/>
            <person name="Segurens B."/>
            <person name="Strittmatter M."/>
            <person name="Tonon T."/>
            <person name="Tregear J.W."/>
            <person name="Valentin K."/>
            <person name="von Dassow P."/>
            <person name="Yamagishi T."/>
            <person name="Van de Peer Y."/>
            <person name="Wincker P."/>
        </authorList>
    </citation>
    <scope>NUCLEOTIDE SEQUENCE [LARGE SCALE GENOMIC DNA]</scope>
    <source>
        <strain evidence="9">Ec32 / CCAP1310/4</strain>
    </source>
</reference>
<evidence type="ECO:0000313" key="8">
    <source>
        <dbReference type="EMBL" id="CBN76291.1"/>
    </source>
</evidence>
<feature type="compositionally biased region" description="Gly residues" evidence="6">
    <location>
        <begin position="687"/>
        <end position="700"/>
    </location>
</feature>
<comment type="subcellular location">
    <subcellularLocation>
        <location evidence="1">Endomembrane system</location>
    </subcellularLocation>
</comment>
<name>D8LNY8_ECTSI</name>
<protein>
    <submittedName>
        <fullName evidence="8">Coatomer protein complex, beta sub-unit</fullName>
    </submittedName>
</protein>
<dbReference type="InterPro" id="IPR011989">
    <property type="entry name" value="ARM-like"/>
</dbReference>
<dbReference type="eggNOG" id="KOG1061">
    <property type="taxonomic scope" value="Eukaryota"/>
</dbReference>
<comment type="similarity">
    <text evidence="2">Belongs to the adaptor complexes large subunit family.</text>
</comment>
<evidence type="ECO:0000256" key="6">
    <source>
        <dbReference type="SAM" id="MobiDB-lite"/>
    </source>
</evidence>
<evidence type="ECO:0000256" key="1">
    <source>
        <dbReference type="ARBA" id="ARBA00004308"/>
    </source>
</evidence>
<dbReference type="GO" id="GO:0006886">
    <property type="term" value="P:intracellular protein transport"/>
    <property type="evidence" value="ECO:0007669"/>
    <property type="project" value="InterPro"/>
</dbReference>
<dbReference type="InterPro" id="IPR015151">
    <property type="entry name" value="B-adaptin_app_sub_C"/>
</dbReference>
<feature type="region of interest" description="Disordered" evidence="6">
    <location>
        <begin position="687"/>
        <end position="707"/>
    </location>
</feature>
<dbReference type="OrthoDB" id="10254310at2759"/>
<dbReference type="InParanoid" id="D8LNY8"/>
<keyword evidence="5" id="KW-0472">Membrane</keyword>
<dbReference type="Gene3D" id="1.25.10.10">
    <property type="entry name" value="Leucine-rich Repeat Variant"/>
    <property type="match status" value="1"/>
</dbReference>
<dbReference type="InterPro" id="IPR012295">
    <property type="entry name" value="TBP_dom_sf"/>
</dbReference>
<dbReference type="Gene3D" id="3.30.310.10">
    <property type="entry name" value="TATA-Binding Protein"/>
    <property type="match status" value="1"/>
</dbReference>
<dbReference type="PANTHER" id="PTHR11134">
    <property type="entry name" value="ADAPTOR COMPLEX SUBUNIT BETA FAMILY MEMBER"/>
    <property type="match status" value="1"/>
</dbReference>
<organism evidence="8 9">
    <name type="scientific">Ectocarpus siliculosus</name>
    <name type="common">Brown alga</name>
    <name type="synonym">Conferva siliculosa</name>
    <dbReference type="NCBI Taxonomy" id="2880"/>
    <lineage>
        <taxon>Eukaryota</taxon>
        <taxon>Sar</taxon>
        <taxon>Stramenopiles</taxon>
        <taxon>Ochrophyta</taxon>
        <taxon>PX clade</taxon>
        <taxon>Phaeophyceae</taxon>
        <taxon>Ectocarpales</taxon>
        <taxon>Ectocarpaceae</taxon>
        <taxon>Ectocarpus</taxon>
    </lineage>
</organism>
<feature type="region of interest" description="Disordered" evidence="6">
    <location>
        <begin position="1"/>
        <end position="34"/>
    </location>
</feature>